<dbReference type="SUPFAM" id="SSF52949">
    <property type="entry name" value="Macro domain-like"/>
    <property type="match status" value="1"/>
</dbReference>
<dbReference type="Proteomes" id="UP000095283">
    <property type="component" value="Unplaced"/>
</dbReference>
<dbReference type="SMART" id="SM00506">
    <property type="entry name" value="A1pp"/>
    <property type="match status" value="1"/>
</dbReference>
<accession>A0A1I7WMS5</accession>
<evidence type="ECO:0000313" key="3">
    <source>
        <dbReference type="WBParaSite" id="Hba_06434"/>
    </source>
</evidence>
<dbReference type="GO" id="GO:0140293">
    <property type="term" value="F:ADP-ribosylglutamate hydrolase activity"/>
    <property type="evidence" value="ECO:0007669"/>
    <property type="project" value="TreeGrafter"/>
</dbReference>
<dbReference type="CDD" id="cd02908">
    <property type="entry name" value="Macro_OAADPr_deacetylase"/>
    <property type="match status" value="1"/>
</dbReference>
<dbReference type="GO" id="GO:0042278">
    <property type="term" value="P:purine nucleoside metabolic process"/>
    <property type="evidence" value="ECO:0007669"/>
    <property type="project" value="TreeGrafter"/>
</dbReference>
<feature type="domain" description="Macro" evidence="1">
    <location>
        <begin position="1"/>
        <end position="187"/>
    </location>
</feature>
<dbReference type="Gene3D" id="3.40.220.10">
    <property type="entry name" value="Leucine Aminopeptidase, subunit E, domain 1"/>
    <property type="match status" value="1"/>
</dbReference>
<dbReference type="PROSITE" id="PS51154">
    <property type="entry name" value="MACRO"/>
    <property type="match status" value="1"/>
</dbReference>
<protein>
    <submittedName>
        <fullName evidence="3">Macro domain-containing protein</fullName>
    </submittedName>
</protein>
<evidence type="ECO:0000259" key="1">
    <source>
        <dbReference type="PROSITE" id="PS51154"/>
    </source>
</evidence>
<name>A0A1I7WMS5_HETBA</name>
<keyword evidence="2" id="KW-1185">Reference proteome</keyword>
<dbReference type="PANTHER" id="PTHR11106">
    <property type="entry name" value="GANGLIOSIDE INDUCED DIFFERENTIATION ASSOCIATED PROTEIN 2-RELATED"/>
    <property type="match status" value="1"/>
</dbReference>
<organism evidence="2 3">
    <name type="scientific">Heterorhabditis bacteriophora</name>
    <name type="common">Entomopathogenic nematode worm</name>
    <dbReference type="NCBI Taxonomy" id="37862"/>
    <lineage>
        <taxon>Eukaryota</taxon>
        <taxon>Metazoa</taxon>
        <taxon>Ecdysozoa</taxon>
        <taxon>Nematoda</taxon>
        <taxon>Chromadorea</taxon>
        <taxon>Rhabditida</taxon>
        <taxon>Rhabditina</taxon>
        <taxon>Rhabditomorpha</taxon>
        <taxon>Strongyloidea</taxon>
        <taxon>Heterorhabditidae</taxon>
        <taxon>Heterorhabditis</taxon>
    </lineage>
</organism>
<dbReference type="InterPro" id="IPR002589">
    <property type="entry name" value="Macro_dom"/>
</dbReference>
<dbReference type="GO" id="GO:0006974">
    <property type="term" value="P:DNA damage response"/>
    <property type="evidence" value="ECO:0007669"/>
    <property type="project" value="TreeGrafter"/>
</dbReference>
<evidence type="ECO:0000313" key="2">
    <source>
        <dbReference type="Proteomes" id="UP000095283"/>
    </source>
</evidence>
<reference evidence="3" key="1">
    <citation type="submission" date="2016-11" db="UniProtKB">
        <authorList>
            <consortium name="WormBaseParasite"/>
        </authorList>
    </citation>
    <scope>IDENTIFICATION</scope>
</reference>
<dbReference type="WBParaSite" id="Hba_06434">
    <property type="protein sequence ID" value="Hba_06434"/>
    <property type="gene ID" value="Hba_06434"/>
</dbReference>
<dbReference type="PANTHER" id="PTHR11106:SF27">
    <property type="entry name" value="MACRO DOMAIN-CONTAINING PROTEIN"/>
    <property type="match status" value="1"/>
</dbReference>
<dbReference type="GO" id="GO:0005654">
    <property type="term" value="C:nucleoplasm"/>
    <property type="evidence" value="ECO:0007669"/>
    <property type="project" value="TreeGrafter"/>
</dbReference>
<dbReference type="Pfam" id="PF01661">
    <property type="entry name" value="Macro"/>
    <property type="match status" value="1"/>
</dbReference>
<sequence length="198" mass="21808">MMNGVARAVLDKISLWTGDITNIEVDAIVNAANNGLRGGGGVDGAIHRAAGYSDLQKECQKIGWCDTGNSVITSGCKIKHIRNIIHTVGPRCTVVGQATTEEREKLISCYQSALNLAVKYNLQTIAFCCISTGVYGYPNQDAAKIVINFVTNWLSNEENRNKISRIVFCVFMPVDQESYQKYFDEYASSFDNSLDFGE</sequence>
<proteinExistence type="predicted"/>
<dbReference type="GO" id="GO:0140291">
    <property type="term" value="P:peptidyl-glutamate ADP-deribosylation"/>
    <property type="evidence" value="ECO:0007669"/>
    <property type="project" value="TreeGrafter"/>
</dbReference>
<dbReference type="AlphaFoldDB" id="A0A1I7WMS5"/>
<dbReference type="InterPro" id="IPR043472">
    <property type="entry name" value="Macro_dom-like"/>
</dbReference>